<keyword evidence="2" id="KW-1185">Reference proteome</keyword>
<dbReference type="EnsemblMetazoa" id="RPRC014491-RA">
    <property type="protein sequence ID" value="RPRC014491-PA"/>
    <property type="gene ID" value="RPRC014491"/>
</dbReference>
<dbReference type="VEuPathDB" id="VectorBase:RPRC014491"/>
<dbReference type="InParanoid" id="T1IDX1"/>
<proteinExistence type="predicted"/>
<dbReference type="EMBL" id="ACPB03002172">
    <property type="status" value="NOT_ANNOTATED_CDS"/>
    <property type="molecule type" value="Genomic_DNA"/>
</dbReference>
<sequence>MADKRIEMKTLSSDESVYNEFEHNLIYKLEFPSLCGWNMVYLFHTVSLINLERTVAMVSCYTSTPRIVALRTSYCYLKRLRFISWAVQAVKAVKADDDLGITGQELDEFVA</sequence>
<dbReference type="HOGENOM" id="CLU_2161474_0_0_1"/>
<organism evidence="1 2">
    <name type="scientific">Rhodnius prolixus</name>
    <name type="common">Triatomid bug</name>
    <dbReference type="NCBI Taxonomy" id="13249"/>
    <lineage>
        <taxon>Eukaryota</taxon>
        <taxon>Metazoa</taxon>
        <taxon>Ecdysozoa</taxon>
        <taxon>Arthropoda</taxon>
        <taxon>Hexapoda</taxon>
        <taxon>Insecta</taxon>
        <taxon>Pterygota</taxon>
        <taxon>Neoptera</taxon>
        <taxon>Paraneoptera</taxon>
        <taxon>Hemiptera</taxon>
        <taxon>Heteroptera</taxon>
        <taxon>Panheteroptera</taxon>
        <taxon>Cimicomorpha</taxon>
        <taxon>Reduviidae</taxon>
        <taxon>Triatominae</taxon>
        <taxon>Rhodnius</taxon>
    </lineage>
</organism>
<protein>
    <submittedName>
        <fullName evidence="1">Uncharacterized protein</fullName>
    </submittedName>
</protein>
<dbReference type="Proteomes" id="UP000015103">
    <property type="component" value="Unassembled WGS sequence"/>
</dbReference>
<accession>T1IDX1</accession>
<name>T1IDX1_RHOPR</name>
<evidence type="ECO:0000313" key="2">
    <source>
        <dbReference type="Proteomes" id="UP000015103"/>
    </source>
</evidence>
<reference evidence="1" key="1">
    <citation type="submission" date="2015-05" db="UniProtKB">
        <authorList>
            <consortium name="EnsemblMetazoa"/>
        </authorList>
    </citation>
    <scope>IDENTIFICATION</scope>
</reference>
<dbReference type="AlphaFoldDB" id="T1IDX1"/>
<evidence type="ECO:0000313" key="1">
    <source>
        <dbReference type="EnsemblMetazoa" id="RPRC014491-PA"/>
    </source>
</evidence>